<evidence type="ECO:0000313" key="3">
    <source>
        <dbReference type="EMBL" id="KAF5354504.1"/>
    </source>
</evidence>
<dbReference type="EMBL" id="JAACJM010000059">
    <property type="protein sequence ID" value="KAF5354504.1"/>
    <property type="molecule type" value="Genomic_DNA"/>
</dbReference>
<keyword evidence="4" id="KW-1185">Reference proteome</keyword>
<feature type="compositionally biased region" description="Low complexity" evidence="1">
    <location>
        <begin position="271"/>
        <end position="284"/>
    </location>
</feature>
<feature type="transmembrane region" description="Helical" evidence="2">
    <location>
        <begin position="488"/>
        <end position="509"/>
    </location>
</feature>
<feature type="compositionally biased region" description="Polar residues" evidence="1">
    <location>
        <begin position="380"/>
        <end position="390"/>
    </location>
</feature>
<dbReference type="AlphaFoldDB" id="A0A8H5D7C5"/>
<dbReference type="OrthoDB" id="2983644at2759"/>
<sequence>MCHDRHEHYECTNPEHITVEVGVEPRFCPGSEVDALSRQLMQKLMADGYAAARRTWDYNRAVCIANGGTPDDSACYGPTPVQREIESFLEFTGLLPRRPVYIEEEDPEQDVEEEEDTCDEENGLEVCPPTPKSGRWHRLLPQTESPLKLRRRSTTLSHTITKAVSQPFLQALPSRRRKCLSMSDLPKASPQNVGEAMVASSSSKSPVFAAPVTGRSRGNTVSSNDCASTVKPSRSKSDTVAPTTTTSSTTPPMSPKSTVSTLLPFGRRSRSNTVSSTTSTTTSSTIPSNFALVLPFRRSRRNTISSTSTSSTTASSYSTSTSSTTSTTTTSQSTVVWRSKNEDIYNKLIEKHPRMFPAEYHEARKPIRVPKGQIPPFTFTPPSAHQSTVMHSRRLSYDPTPTSQSPSPLKSEVKLPTSAPPTPSGSRSSFRVSQPLEITIRKWEAPEWIPSYPPPPTPTRIISSTPRLKTQVDEPALHLPVLKLWEKCLVGSFVFFFLSLLLIPLILIYLYGGYYLFPVIGPFMMYACLKSLIFPDSSESKY</sequence>
<name>A0A8H5D7C5_9AGAR</name>
<feature type="compositionally biased region" description="Acidic residues" evidence="1">
    <location>
        <begin position="105"/>
        <end position="123"/>
    </location>
</feature>
<organism evidence="3 4">
    <name type="scientific">Tetrapyrgos nigripes</name>
    <dbReference type="NCBI Taxonomy" id="182062"/>
    <lineage>
        <taxon>Eukaryota</taxon>
        <taxon>Fungi</taxon>
        <taxon>Dikarya</taxon>
        <taxon>Basidiomycota</taxon>
        <taxon>Agaricomycotina</taxon>
        <taxon>Agaricomycetes</taxon>
        <taxon>Agaricomycetidae</taxon>
        <taxon>Agaricales</taxon>
        <taxon>Marasmiineae</taxon>
        <taxon>Marasmiaceae</taxon>
        <taxon>Tetrapyrgos</taxon>
    </lineage>
</organism>
<feature type="compositionally biased region" description="Polar residues" evidence="1">
    <location>
        <begin position="216"/>
        <end position="232"/>
    </location>
</feature>
<feature type="region of interest" description="Disordered" evidence="1">
    <location>
        <begin position="376"/>
        <end position="431"/>
    </location>
</feature>
<dbReference type="Proteomes" id="UP000559256">
    <property type="component" value="Unassembled WGS sequence"/>
</dbReference>
<feature type="compositionally biased region" description="Low complexity" evidence="1">
    <location>
        <begin position="303"/>
        <end position="334"/>
    </location>
</feature>
<feature type="compositionally biased region" description="Low complexity" evidence="1">
    <location>
        <begin position="238"/>
        <end position="261"/>
    </location>
</feature>
<gene>
    <name evidence="3" type="ORF">D9758_012407</name>
</gene>
<feature type="compositionally biased region" description="Polar residues" evidence="1">
    <location>
        <begin position="399"/>
        <end position="408"/>
    </location>
</feature>
<feature type="region of interest" description="Disordered" evidence="1">
    <location>
        <begin position="207"/>
        <end position="284"/>
    </location>
</feature>
<keyword evidence="2" id="KW-0812">Transmembrane</keyword>
<comment type="caution">
    <text evidence="3">The sequence shown here is derived from an EMBL/GenBank/DDBJ whole genome shotgun (WGS) entry which is preliminary data.</text>
</comment>
<feature type="region of interest" description="Disordered" evidence="1">
    <location>
        <begin position="105"/>
        <end position="137"/>
    </location>
</feature>
<keyword evidence="2" id="KW-1133">Transmembrane helix</keyword>
<evidence type="ECO:0000256" key="2">
    <source>
        <dbReference type="SAM" id="Phobius"/>
    </source>
</evidence>
<evidence type="ECO:0000313" key="4">
    <source>
        <dbReference type="Proteomes" id="UP000559256"/>
    </source>
</evidence>
<protein>
    <submittedName>
        <fullName evidence="3">Uncharacterized protein</fullName>
    </submittedName>
</protein>
<proteinExistence type="predicted"/>
<keyword evidence="2" id="KW-0472">Membrane</keyword>
<reference evidence="3 4" key="1">
    <citation type="journal article" date="2020" name="ISME J.">
        <title>Uncovering the hidden diversity of litter-decomposition mechanisms in mushroom-forming fungi.</title>
        <authorList>
            <person name="Floudas D."/>
            <person name="Bentzer J."/>
            <person name="Ahren D."/>
            <person name="Johansson T."/>
            <person name="Persson P."/>
            <person name="Tunlid A."/>
        </authorList>
    </citation>
    <scope>NUCLEOTIDE SEQUENCE [LARGE SCALE GENOMIC DNA]</scope>
    <source>
        <strain evidence="3 4">CBS 291.85</strain>
    </source>
</reference>
<accession>A0A8H5D7C5</accession>
<feature type="transmembrane region" description="Helical" evidence="2">
    <location>
        <begin position="515"/>
        <end position="534"/>
    </location>
</feature>
<feature type="region of interest" description="Disordered" evidence="1">
    <location>
        <begin position="302"/>
        <end position="334"/>
    </location>
</feature>
<evidence type="ECO:0000256" key="1">
    <source>
        <dbReference type="SAM" id="MobiDB-lite"/>
    </source>
</evidence>